<keyword evidence="3" id="KW-0406">Ion transport</keyword>
<dbReference type="Proteomes" id="UP000032737">
    <property type="component" value="Chromosome"/>
</dbReference>
<dbReference type="InterPro" id="IPR038495">
    <property type="entry name" value="ATPase_E_C"/>
</dbReference>
<dbReference type="KEGG" id="abra:BN85305790"/>
<gene>
    <name evidence="4" type="primary">ntgE</name>
    <name evidence="4" type="ORF">BN85305790</name>
</gene>
<reference evidence="4 5" key="1">
    <citation type="journal article" date="2013" name="J. Mol. Microbiol. Biotechnol.">
        <title>Analysis of the Complete Genomes of Acholeplasma brassicae , A. palmae and A. laidlawii and Their Comparison to the Obligate Parasites from ' Candidatus Phytoplasma'.</title>
        <authorList>
            <person name="Kube M."/>
            <person name="Siewert C."/>
            <person name="Migdoll A.M."/>
            <person name="Duduk B."/>
            <person name="Holz S."/>
            <person name="Rabus R."/>
            <person name="Seemuller E."/>
            <person name="Mitrovic J."/>
            <person name="Muller I."/>
            <person name="Buttner C."/>
            <person name="Reinhardt R."/>
        </authorList>
    </citation>
    <scope>NUCLEOTIDE SEQUENCE [LARGE SCALE GENOMIC DNA]</scope>
    <source>
        <strain evidence="5">0502</strain>
    </source>
</reference>
<keyword evidence="2" id="KW-0813">Transport</keyword>
<dbReference type="InterPro" id="IPR002842">
    <property type="entry name" value="ATPase_V1_Esu"/>
</dbReference>
<dbReference type="Gene3D" id="3.30.2320.30">
    <property type="entry name" value="ATP synthase, E subunit, C-terminal"/>
    <property type="match status" value="1"/>
</dbReference>
<protein>
    <submittedName>
        <fullName evidence="4">Cation exporting V-type ATPase, subunit E</fullName>
    </submittedName>
</protein>
<evidence type="ECO:0000256" key="2">
    <source>
        <dbReference type="ARBA" id="ARBA00022448"/>
    </source>
</evidence>
<dbReference type="GO" id="GO:0033178">
    <property type="term" value="C:proton-transporting two-sector ATPase complex, catalytic domain"/>
    <property type="evidence" value="ECO:0007669"/>
    <property type="project" value="InterPro"/>
</dbReference>
<name>U4KN05_9MOLU</name>
<evidence type="ECO:0000256" key="1">
    <source>
        <dbReference type="ARBA" id="ARBA00005901"/>
    </source>
</evidence>
<dbReference type="SUPFAM" id="SSF160527">
    <property type="entry name" value="V-type ATPase subunit E-like"/>
    <property type="match status" value="1"/>
</dbReference>
<dbReference type="EMBL" id="FO681348">
    <property type="protein sequence ID" value="CCV65600.1"/>
    <property type="molecule type" value="Genomic_DNA"/>
</dbReference>
<keyword evidence="5" id="KW-1185">Reference proteome</keyword>
<dbReference type="STRING" id="61635.BN85305790"/>
<sequence length="201" mass="23842">MGYFNEDQLQKYLEKSINQKADEKIAQLRKEIDQIYNKGMKKIKEDVQIKKQLEMSRALKDVQVEYQDKINSIGFRYDESLIVERKKMVDSIFEEATSKLLIFTKTKSYENLMLSKLQASTASYEELALIFHIKSSDKILEELITRRYKTNGKIVYSNEIKIGGYILTIADKKLEFDETIDQKLNDRMTWFFENSNLYIRK</sequence>
<organism evidence="4 5">
    <name type="scientific">Acholeplasma brassicae</name>
    <dbReference type="NCBI Taxonomy" id="61635"/>
    <lineage>
        <taxon>Bacteria</taxon>
        <taxon>Bacillati</taxon>
        <taxon>Mycoplasmatota</taxon>
        <taxon>Mollicutes</taxon>
        <taxon>Acholeplasmatales</taxon>
        <taxon>Acholeplasmataceae</taxon>
        <taxon>Acholeplasma</taxon>
    </lineage>
</organism>
<dbReference type="AlphaFoldDB" id="U4KN05"/>
<dbReference type="OrthoDB" id="384947at2"/>
<dbReference type="RefSeq" id="WP_030004460.1">
    <property type="nucleotide sequence ID" value="NC_022549.1"/>
</dbReference>
<proteinExistence type="inferred from homology"/>
<evidence type="ECO:0000256" key="3">
    <source>
        <dbReference type="ARBA" id="ARBA00023065"/>
    </source>
</evidence>
<dbReference type="GO" id="GO:0046961">
    <property type="term" value="F:proton-transporting ATPase activity, rotational mechanism"/>
    <property type="evidence" value="ECO:0007669"/>
    <property type="project" value="InterPro"/>
</dbReference>
<dbReference type="Pfam" id="PF01991">
    <property type="entry name" value="vATP-synt_E"/>
    <property type="match status" value="1"/>
</dbReference>
<accession>U4KN05</accession>
<comment type="similarity">
    <text evidence="1">Belongs to the V-ATPase E subunit family.</text>
</comment>
<evidence type="ECO:0000313" key="5">
    <source>
        <dbReference type="Proteomes" id="UP000032737"/>
    </source>
</evidence>
<evidence type="ECO:0000313" key="4">
    <source>
        <dbReference type="EMBL" id="CCV65600.1"/>
    </source>
</evidence>
<dbReference type="HOGENOM" id="CLU_114404_1_0_14"/>